<dbReference type="KEGG" id="cchl:FPL14_01765"/>
<reference evidence="1 2" key="1">
    <citation type="submission" date="2019-07" db="EMBL/GenBank/DDBJ databases">
        <authorList>
            <person name="Kim J.K."/>
            <person name="Cheong H.-M."/>
            <person name="Choi Y."/>
            <person name="Hwang K.J."/>
            <person name="Lee S."/>
            <person name="Choi C."/>
        </authorList>
    </citation>
    <scope>NUCLEOTIDE SEQUENCE [LARGE SCALE GENOMIC DNA]</scope>
    <source>
        <strain evidence="1 2">KS 22</strain>
    </source>
</reference>
<evidence type="ECO:0000313" key="2">
    <source>
        <dbReference type="Proteomes" id="UP000515679"/>
    </source>
</evidence>
<evidence type="ECO:0000313" key="1">
    <source>
        <dbReference type="EMBL" id="QMV40065.1"/>
    </source>
</evidence>
<organism evidence="1 2">
    <name type="scientific">Cohnella cholangitidis</name>
    <dbReference type="NCBI Taxonomy" id="2598458"/>
    <lineage>
        <taxon>Bacteria</taxon>
        <taxon>Bacillati</taxon>
        <taxon>Bacillota</taxon>
        <taxon>Bacilli</taxon>
        <taxon>Bacillales</taxon>
        <taxon>Paenibacillaceae</taxon>
        <taxon>Cohnella</taxon>
    </lineage>
</organism>
<sequence length="163" mass="19409">MPNMDWSVLNHLQIGKYAEYFAKMEFTSYGFEVFTSEVDDRGIDFIVKDRRGQFCEIQVKALRGYGYVFAQKSKFNINNDNLYMTLLVFREGQMPDLFLIPSNVWRLPNNIFVDRNYDKPDLKSNPEYGINISKKNYDFLYQYEFKKSILLNMKYSFEATDIL</sequence>
<gene>
    <name evidence="1" type="ORF">FPL14_01765</name>
</gene>
<proteinExistence type="predicted"/>
<dbReference type="GO" id="GO:0003676">
    <property type="term" value="F:nucleic acid binding"/>
    <property type="evidence" value="ECO:0007669"/>
    <property type="project" value="InterPro"/>
</dbReference>
<dbReference type="InterPro" id="IPR011856">
    <property type="entry name" value="tRNA_endonuc-like_dom_sf"/>
</dbReference>
<dbReference type="RefSeq" id="WP_182301401.1">
    <property type="nucleotide sequence ID" value="NZ_CP041969.1"/>
</dbReference>
<dbReference type="Proteomes" id="UP000515679">
    <property type="component" value="Chromosome"/>
</dbReference>
<keyword evidence="2" id="KW-1185">Reference proteome</keyword>
<accession>A0A7G5BSY1</accession>
<protein>
    <submittedName>
        <fullName evidence="1">DUF4365 domain-containing protein</fullName>
    </submittedName>
</protein>
<dbReference type="AlphaFoldDB" id="A0A7G5BSY1"/>
<dbReference type="Gene3D" id="3.40.1350.10">
    <property type="match status" value="1"/>
</dbReference>
<name>A0A7G5BSY1_9BACL</name>
<dbReference type="EMBL" id="CP041969">
    <property type="protein sequence ID" value="QMV40065.1"/>
    <property type="molecule type" value="Genomic_DNA"/>
</dbReference>